<keyword evidence="1" id="KW-0472">Membrane</keyword>
<gene>
    <name evidence="2" type="ORF">L3H44_09560</name>
</gene>
<dbReference type="Pfam" id="PF05145">
    <property type="entry name" value="AbrB"/>
    <property type="match status" value="1"/>
</dbReference>
<proteinExistence type="predicted"/>
<organism evidence="2 3">
    <name type="scientific">Corynebacterium parakroppenstedtii</name>
    <dbReference type="NCBI Taxonomy" id="2828363"/>
    <lineage>
        <taxon>Bacteria</taxon>
        <taxon>Bacillati</taxon>
        <taxon>Actinomycetota</taxon>
        <taxon>Actinomycetes</taxon>
        <taxon>Mycobacteriales</taxon>
        <taxon>Corynebacteriaceae</taxon>
        <taxon>Corynebacterium</taxon>
    </lineage>
</organism>
<reference evidence="2 3" key="1">
    <citation type="submission" date="2022-01" db="EMBL/GenBank/DDBJ databases">
        <title>Identification and Characterization of Corynebacterium sp.</title>
        <authorList>
            <person name="Luo Q."/>
            <person name="Qu P."/>
            <person name="Chen Q."/>
        </authorList>
    </citation>
    <scope>NUCLEOTIDE SEQUENCE [LARGE SCALE GENOMIC DNA]</scope>
    <source>
        <strain evidence="2 3">MC-12</strain>
    </source>
</reference>
<feature type="transmembrane region" description="Helical" evidence="1">
    <location>
        <begin position="189"/>
        <end position="207"/>
    </location>
</feature>
<feature type="transmembrane region" description="Helical" evidence="1">
    <location>
        <begin position="269"/>
        <end position="287"/>
    </location>
</feature>
<dbReference type="PIRSF" id="PIRSF038991">
    <property type="entry name" value="Protein_AbrB"/>
    <property type="match status" value="1"/>
</dbReference>
<feature type="transmembrane region" description="Helical" evidence="1">
    <location>
        <begin position="360"/>
        <end position="381"/>
    </location>
</feature>
<dbReference type="InterPro" id="IPR017516">
    <property type="entry name" value="AbrB_dup"/>
</dbReference>
<feature type="transmembrane region" description="Helical" evidence="1">
    <location>
        <begin position="338"/>
        <end position="354"/>
    </location>
</feature>
<protein>
    <submittedName>
        <fullName evidence="2">AbrB family transcriptional regulator</fullName>
    </submittedName>
</protein>
<dbReference type="GeneID" id="92727566"/>
<keyword evidence="1" id="KW-0812">Transmembrane</keyword>
<evidence type="ECO:0000313" key="3">
    <source>
        <dbReference type="Proteomes" id="UP001200604"/>
    </source>
</evidence>
<evidence type="ECO:0000256" key="1">
    <source>
        <dbReference type="SAM" id="Phobius"/>
    </source>
</evidence>
<dbReference type="InterPro" id="IPR007820">
    <property type="entry name" value="AbrB_fam"/>
</dbReference>
<evidence type="ECO:0000313" key="2">
    <source>
        <dbReference type="EMBL" id="MCF6774647.1"/>
    </source>
</evidence>
<comment type="caution">
    <text evidence="2">The sequence shown here is derived from an EMBL/GenBank/DDBJ whole genome shotgun (WGS) entry which is preliminary data.</text>
</comment>
<keyword evidence="3" id="KW-1185">Reference proteome</keyword>
<sequence>MSILEAWCTNAVNTQLTRNQRKVSNTNREAMHQVTIHHTKASTRRSLVGWTIAIIATLVAVGLCRVAQLPSPLMLGSMVGGLCGAIIASTRIRPPRSTIGPSQGVISLLAAGPLVNSSPDRLASYALPSLIAIGITLLLCAACAWVITRFSTIDSPTAVMSTLAGGASAMSVLSEELGADFRYVTVAQYLRVFIVSFSLPFLIPLLVGGNVDVGSEPLVNLSSHSVMNWIVALAVITIPGWLASFTPLPAPRLLAPLAIAVVIGEWQPHLISIPGVLEAAAFVLIGWQAGGAFDRQSLVTNAKRLPLAFLCIIVLMGGCGVMAGILTVLGLGTLTETYLATTPGGLYIVLAIAHDRGAGPIVTVMQVTRMIVMLIVTAFVPQLIRALRRIKNTATHH</sequence>
<dbReference type="PANTHER" id="PTHR38457">
    <property type="entry name" value="REGULATOR ABRB-RELATED"/>
    <property type="match status" value="1"/>
</dbReference>
<dbReference type="NCBIfam" id="TIGR03082">
    <property type="entry name" value="Gneg_AbrB_dup"/>
    <property type="match status" value="1"/>
</dbReference>
<feature type="transmembrane region" description="Helical" evidence="1">
    <location>
        <begin position="47"/>
        <end position="68"/>
    </location>
</feature>
<name>A0ABS9HLG1_9CORY</name>
<keyword evidence="1" id="KW-1133">Transmembrane helix</keyword>
<feature type="transmembrane region" description="Helical" evidence="1">
    <location>
        <begin position="307"/>
        <end position="331"/>
    </location>
</feature>
<feature type="transmembrane region" description="Helical" evidence="1">
    <location>
        <begin position="227"/>
        <end position="248"/>
    </location>
</feature>
<dbReference type="Proteomes" id="UP001200604">
    <property type="component" value="Unassembled WGS sequence"/>
</dbReference>
<accession>A0ABS9HLG1</accession>
<dbReference type="EMBL" id="JAKJKU010000004">
    <property type="protein sequence ID" value="MCF6774647.1"/>
    <property type="molecule type" value="Genomic_DNA"/>
</dbReference>
<dbReference type="PANTHER" id="PTHR38457:SF1">
    <property type="entry name" value="REGULATOR ABRB-RELATED"/>
    <property type="match status" value="1"/>
</dbReference>
<dbReference type="RefSeq" id="WP_046205276.1">
    <property type="nucleotide sequence ID" value="NZ_JAFFSY010000003.1"/>
</dbReference>
<feature type="transmembrane region" description="Helical" evidence="1">
    <location>
        <begin position="125"/>
        <end position="147"/>
    </location>
</feature>